<name>A0A248VZI4_9BURK</name>
<dbReference type="RefSeq" id="WP_095424038.1">
    <property type="nucleotide sequence ID" value="NZ_CP022996.1"/>
</dbReference>
<dbReference type="EMBL" id="CP022996">
    <property type="protein sequence ID" value="ASW04428.1"/>
    <property type="molecule type" value="Genomic_DNA"/>
</dbReference>
<geneLocation type="plasmid" evidence="1 2">
    <name>pBN6</name>
</geneLocation>
<gene>
    <name evidence="1" type="ORF">CJU94_40505</name>
</gene>
<accession>A0A248VZI4</accession>
<keyword evidence="1" id="KW-0614">Plasmid</keyword>
<dbReference type="OrthoDB" id="9133034at2"/>
<dbReference type="Proteomes" id="UP000215158">
    <property type="component" value="Plasmid pBN6"/>
</dbReference>
<organism evidence="1 2">
    <name type="scientific">Paraburkholderia aromaticivorans</name>
    <dbReference type="NCBI Taxonomy" id="2026199"/>
    <lineage>
        <taxon>Bacteria</taxon>
        <taxon>Pseudomonadati</taxon>
        <taxon>Pseudomonadota</taxon>
        <taxon>Betaproteobacteria</taxon>
        <taxon>Burkholderiales</taxon>
        <taxon>Burkholderiaceae</taxon>
        <taxon>Paraburkholderia</taxon>
    </lineage>
</organism>
<dbReference type="KEGG" id="parb:CJU94_40505"/>
<proteinExistence type="predicted"/>
<evidence type="ECO:0000313" key="1">
    <source>
        <dbReference type="EMBL" id="ASW04428.1"/>
    </source>
</evidence>
<keyword evidence="2" id="KW-1185">Reference proteome</keyword>
<dbReference type="AlphaFoldDB" id="A0A248VZI4"/>
<protein>
    <submittedName>
        <fullName evidence="1">Uncharacterized protein</fullName>
    </submittedName>
</protein>
<reference evidence="1 2" key="1">
    <citation type="submission" date="2017-08" db="EMBL/GenBank/DDBJ databases">
        <title>Identification and genetic characteristics of simultaneous BTEX- and naphthalene-degrading Paraburkholderia sp. BN5 isolated from petroleum-contaminated soil.</title>
        <authorList>
            <person name="Lee Y."/>
            <person name="Jeon C.O."/>
        </authorList>
    </citation>
    <scope>NUCLEOTIDE SEQUENCE [LARGE SCALE GENOMIC DNA]</scope>
    <source>
        <strain evidence="1 2">BN5</strain>
        <plasmid evidence="1 2">pBN6</plasmid>
    </source>
</reference>
<evidence type="ECO:0000313" key="2">
    <source>
        <dbReference type="Proteomes" id="UP000215158"/>
    </source>
</evidence>
<sequence>MSKSEFVTAHRLPKGSVWRVKAELVGGTRLEGLAEPADALPRVRISPEAFQILKGPRNHGETIREVVERLIFEATGKP</sequence>